<dbReference type="EMBL" id="GBXM01021705">
    <property type="protein sequence ID" value="JAH86872.1"/>
    <property type="molecule type" value="Transcribed_RNA"/>
</dbReference>
<protein>
    <submittedName>
        <fullName evidence="1">Uncharacterized protein</fullName>
    </submittedName>
</protein>
<accession>A0A0E9W954</accession>
<organism evidence="1">
    <name type="scientific">Anguilla anguilla</name>
    <name type="common">European freshwater eel</name>
    <name type="synonym">Muraena anguilla</name>
    <dbReference type="NCBI Taxonomy" id="7936"/>
    <lineage>
        <taxon>Eukaryota</taxon>
        <taxon>Metazoa</taxon>
        <taxon>Chordata</taxon>
        <taxon>Craniata</taxon>
        <taxon>Vertebrata</taxon>
        <taxon>Euteleostomi</taxon>
        <taxon>Actinopterygii</taxon>
        <taxon>Neopterygii</taxon>
        <taxon>Teleostei</taxon>
        <taxon>Anguilliformes</taxon>
        <taxon>Anguillidae</taxon>
        <taxon>Anguilla</taxon>
    </lineage>
</organism>
<proteinExistence type="predicted"/>
<evidence type="ECO:0000313" key="1">
    <source>
        <dbReference type="EMBL" id="JAH86872.1"/>
    </source>
</evidence>
<reference evidence="1" key="2">
    <citation type="journal article" date="2015" name="Fish Shellfish Immunol.">
        <title>Early steps in the European eel (Anguilla anguilla)-Vibrio vulnificus interaction in the gills: Role of the RtxA13 toxin.</title>
        <authorList>
            <person name="Callol A."/>
            <person name="Pajuelo D."/>
            <person name="Ebbesson L."/>
            <person name="Teles M."/>
            <person name="MacKenzie S."/>
            <person name="Amaro C."/>
        </authorList>
    </citation>
    <scope>NUCLEOTIDE SEQUENCE</scope>
</reference>
<dbReference type="AlphaFoldDB" id="A0A0E9W954"/>
<name>A0A0E9W954_ANGAN</name>
<sequence length="90" mass="10395">MQGGKHIPMQQLQRADWHYNTALCFLTLKLVIVNIIKAPSTENKYTIQTIHSAAFHFLCLASAWLEQTFKFYPSERWASPVMPSTTLLRN</sequence>
<reference evidence="1" key="1">
    <citation type="submission" date="2014-11" db="EMBL/GenBank/DDBJ databases">
        <authorList>
            <person name="Amaro Gonzalez C."/>
        </authorList>
    </citation>
    <scope>NUCLEOTIDE SEQUENCE</scope>
</reference>